<dbReference type="Pfam" id="PF18310">
    <property type="entry name" value="DUF5605"/>
    <property type="match status" value="1"/>
</dbReference>
<dbReference type="InterPro" id="IPR032260">
    <property type="entry name" value="DUF5060"/>
</dbReference>
<name>A0A7V7UDK9_9FIRM</name>
<gene>
    <name evidence="4" type="ORF">F7O84_02320</name>
</gene>
<evidence type="ECO:0000259" key="2">
    <source>
        <dbReference type="Pfam" id="PF16586"/>
    </source>
</evidence>
<dbReference type="PANTHER" id="PTHR37836">
    <property type="entry name" value="LMO1036 PROTEIN"/>
    <property type="match status" value="1"/>
</dbReference>
<reference evidence="4 5" key="2">
    <citation type="submission" date="2020-02" db="EMBL/GenBank/DDBJ databases">
        <title>Candidatus Galacturonibacter soehngenii shows hetero-acetogenic catabolism of galacturonic acid but lacks a canonical carbon monoxide dehydrogenase/acetyl-CoA synthase complex.</title>
        <authorList>
            <person name="Diender M."/>
            <person name="Stouten G.R."/>
            <person name="Petersen J.F."/>
            <person name="Nielsen P.H."/>
            <person name="Dueholm M.S."/>
            <person name="Pronk J.T."/>
            <person name="Van Loosdrecht M.C.M."/>
        </authorList>
    </citation>
    <scope>NUCLEOTIDE SEQUENCE [LARGE SCALE GENOMIC DNA]</scope>
    <source>
        <strain evidence="4">GalUA</strain>
    </source>
</reference>
<evidence type="ECO:0000313" key="5">
    <source>
        <dbReference type="Proteomes" id="UP000461768"/>
    </source>
</evidence>
<dbReference type="Pfam" id="PF13204">
    <property type="entry name" value="Apiosidase"/>
    <property type="match status" value="1"/>
</dbReference>
<accession>A0A7V7UDK9</accession>
<proteinExistence type="predicted"/>
<feature type="domain" description="Apiosidase-like catalytic" evidence="1">
    <location>
        <begin position="97"/>
        <end position="374"/>
    </location>
</feature>
<evidence type="ECO:0000259" key="1">
    <source>
        <dbReference type="Pfam" id="PF13204"/>
    </source>
</evidence>
<dbReference type="Gene3D" id="3.20.20.80">
    <property type="entry name" value="Glycosidases"/>
    <property type="match status" value="1"/>
</dbReference>
<dbReference type="InterPro" id="IPR013783">
    <property type="entry name" value="Ig-like_fold"/>
</dbReference>
<evidence type="ECO:0000259" key="3">
    <source>
        <dbReference type="Pfam" id="PF18310"/>
    </source>
</evidence>
<dbReference type="EMBL" id="WAGX01000003">
    <property type="protein sequence ID" value="KAB1440682.1"/>
    <property type="molecule type" value="Genomic_DNA"/>
</dbReference>
<organism evidence="4 5">
    <name type="scientific">Candidatus Galacturonatibacter soehngenii</name>
    <dbReference type="NCBI Taxonomy" id="2307010"/>
    <lineage>
        <taxon>Bacteria</taxon>
        <taxon>Bacillati</taxon>
        <taxon>Bacillota</taxon>
        <taxon>Clostridia</taxon>
        <taxon>Lachnospirales</taxon>
        <taxon>Lachnospiraceae</taxon>
        <taxon>Candidatus Galacturonatibacter</taxon>
    </lineage>
</organism>
<feature type="domain" description="DUF5605" evidence="3">
    <location>
        <begin position="437"/>
        <end position="500"/>
    </location>
</feature>
<dbReference type="AlphaFoldDB" id="A0A7V7UDK9"/>
<dbReference type="InterPro" id="IPR017853">
    <property type="entry name" value="GH"/>
</dbReference>
<dbReference type="Proteomes" id="UP000461768">
    <property type="component" value="Unassembled WGS sequence"/>
</dbReference>
<keyword evidence="5" id="KW-1185">Reference proteome</keyword>
<dbReference type="InterPro" id="IPR041239">
    <property type="entry name" value="DUF5605"/>
</dbReference>
<feature type="domain" description="DUF5060" evidence="2">
    <location>
        <begin position="3"/>
        <end position="67"/>
    </location>
</feature>
<reference evidence="4 5" key="1">
    <citation type="submission" date="2019-09" db="EMBL/GenBank/DDBJ databases">
        <authorList>
            <person name="Valk L.C."/>
        </authorList>
    </citation>
    <scope>NUCLEOTIDE SEQUENCE [LARGE SCALE GENOMIC DNA]</scope>
    <source>
        <strain evidence="4">GalUA</strain>
    </source>
</reference>
<comment type="caution">
    <text evidence="4">The sequence shown here is derived from an EMBL/GenBank/DDBJ whole genome shotgun (WGS) entry which is preliminary data.</text>
</comment>
<protein>
    <submittedName>
        <fullName evidence="4">DUF5060 domain-containing protein</fullName>
    </submittedName>
</protein>
<dbReference type="Pfam" id="PF16586">
    <property type="entry name" value="DUF5060"/>
    <property type="match status" value="1"/>
</dbReference>
<dbReference type="Gene3D" id="2.60.40.10">
    <property type="entry name" value="Immunoglobulins"/>
    <property type="match status" value="1"/>
</dbReference>
<dbReference type="PANTHER" id="PTHR37836:SF2">
    <property type="entry name" value="DUF4038 DOMAIN-CONTAINING PROTEIN"/>
    <property type="match status" value="1"/>
</dbReference>
<dbReference type="Gene3D" id="2.60.40.3950">
    <property type="match status" value="1"/>
</dbReference>
<dbReference type="OrthoDB" id="127163at2"/>
<evidence type="ECO:0000313" key="4">
    <source>
        <dbReference type="EMBL" id="KAB1440682.1"/>
    </source>
</evidence>
<dbReference type="RefSeq" id="WP_151141430.1">
    <property type="nucleotide sequence ID" value="NZ_WAGX01000003.1"/>
</dbReference>
<sequence length="505" mass="59994">MKTIERFDIFEIRLQGKKEGNPFADEWIKGEFVCESERKIVSGFYNGDGEYVVRFMPSYEKEYQYRIFGSYSEKEEKGEFLVVCNTGNNHGPVKVANQYHFTYADQTPYYPFGTTCYAWTHQVKNSQDSTIESLKQSPFNKIRFCIFPKHYDYNLYEPITYPYVGVPCSIKNLKRDNFETYLPSNPENQWDFTRFNPKHFEIIEERIKELMDIGIEADIILFHPYDRWGFSTMTPLQDQFYLKYVIARFSAYRNVWWSLANEFDLCPAKSIADWEEIARVICEEDPYERLRSIHNCKVLYDYTKEWITHCSIQRTEIHLSVVNTKTWREMYQKPVVLDEVGYEGNINHFWGNLPAKEMVRLFWMTTVRGGYCGHGETYVNKQDKLWWSHGIRLYGESPKRIEFLRKIVEEVPMGGLEPAEIPRWSDNVATASHPDYKGNYYLFYTGISCPAFLEFFMRTDKKYRVELIDTWDMTINRLGIFSGTFQIDLPSKPYMAIRIQAMEEK</sequence>
<dbReference type="InterPro" id="IPR025277">
    <property type="entry name" value="Apiosidase-like_cat_dom"/>
</dbReference>
<dbReference type="SUPFAM" id="SSF51445">
    <property type="entry name" value="(Trans)glycosidases"/>
    <property type="match status" value="1"/>
</dbReference>